<dbReference type="SUPFAM" id="SSF81665">
    <property type="entry name" value="Calcium ATPase, transmembrane domain M"/>
    <property type="match status" value="1"/>
</dbReference>
<evidence type="ECO:0000256" key="5">
    <source>
        <dbReference type="ARBA" id="ARBA00022741"/>
    </source>
</evidence>
<dbReference type="AlphaFoldDB" id="A0A3N1Y0U6"/>
<dbReference type="GO" id="GO:0016020">
    <property type="term" value="C:membrane"/>
    <property type="evidence" value="ECO:0007669"/>
    <property type="project" value="UniProtKB-SubCell"/>
</dbReference>
<dbReference type="RefSeq" id="WP_211331932.1">
    <property type="nucleotide sequence ID" value="NZ_RJVI01000002.1"/>
</dbReference>
<evidence type="ECO:0000256" key="2">
    <source>
        <dbReference type="ARBA" id="ARBA00022553"/>
    </source>
</evidence>
<evidence type="ECO:0000256" key="10">
    <source>
        <dbReference type="SAM" id="Phobius"/>
    </source>
</evidence>
<dbReference type="EMBL" id="RJVI01000002">
    <property type="protein sequence ID" value="ROR32420.1"/>
    <property type="molecule type" value="Genomic_DNA"/>
</dbReference>
<sequence>MGLIPLFDPPREDSREVIDTMREQGVRIKMITGDNAAIAREVGRLLGLPPRVVRARQLTGSGSQEILALVEALAAALYARLRGEVGRAEARRFAAEVMEEVRGLYDTTLLDREFIHTHESAIIEMIEEVDVFAEVVPEDKYRIVDALQKGGHIVGMTGDGVNDAPALRKADCGIAVAGATDAARAAADIVLTQPGLGVIAEAVREARTTFGRMRSYATFRIAETIRIVFFVALAILAFDFYPITAPMIVLLALLNDIPILAIAYDRTRMDPVPARWETARLLTVATVLGLTGVASSFLLFHLLQDRGLAQETIRTVLFLKLVISGHMTLYVTRAEGWFWSRPWPAPVLFWATLGTELAGTVIAAEGWLVAPIGWEAALWVWAYALAWFLVNDAVKVGVVRLLRRHAA</sequence>
<comment type="caution">
    <text evidence="11">The sequence shown here is derived from an EMBL/GenBank/DDBJ whole genome shotgun (WGS) entry which is preliminary data.</text>
</comment>
<name>A0A3N1Y0U6_9GAMM</name>
<dbReference type="Proteomes" id="UP000276634">
    <property type="component" value="Unassembled WGS sequence"/>
</dbReference>
<feature type="transmembrane region" description="Helical" evidence="10">
    <location>
        <begin position="312"/>
        <end position="331"/>
    </location>
</feature>
<dbReference type="SUPFAM" id="SSF56784">
    <property type="entry name" value="HAD-like"/>
    <property type="match status" value="1"/>
</dbReference>
<feature type="transmembrane region" description="Helical" evidence="10">
    <location>
        <begin position="221"/>
        <end position="241"/>
    </location>
</feature>
<dbReference type="Gene3D" id="3.40.50.1000">
    <property type="entry name" value="HAD superfamily/HAD-like"/>
    <property type="match status" value="2"/>
</dbReference>
<dbReference type="InterPro" id="IPR001757">
    <property type="entry name" value="P_typ_ATPase"/>
</dbReference>
<dbReference type="GO" id="GO:0022857">
    <property type="term" value="F:transmembrane transporter activity"/>
    <property type="evidence" value="ECO:0007669"/>
    <property type="project" value="UniProtKB-ARBA"/>
</dbReference>
<dbReference type="FunFam" id="3.40.50.1000:FF:000211">
    <property type="entry name" value="Plasma membrane ATPase"/>
    <property type="match status" value="1"/>
</dbReference>
<evidence type="ECO:0000256" key="4">
    <source>
        <dbReference type="ARBA" id="ARBA00022723"/>
    </source>
</evidence>
<dbReference type="GO" id="GO:0016887">
    <property type="term" value="F:ATP hydrolysis activity"/>
    <property type="evidence" value="ECO:0007669"/>
    <property type="project" value="InterPro"/>
</dbReference>
<dbReference type="InterPro" id="IPR023298">
    <property type="entry name" value="ATPase_P-typ_TM_dom_sf"/>
</dbReference>
<dbReference type="GO" id="GO:0046872">
    <property type="term" value="F:metal ion binding"/>
    <property type="evidence" value="ECO:0007669"/>
    <property type="project" value="UniProtKB-KW"/>
</dbReference>
<dbReference type="InterPro" id="IPR023214">
    <property type="entry name" value="HAD_sf"/>
</dbReference>
<evidence type="ECO:0000313" key="12">
    <source>
        <dbReference type="Proteomes" id="UP000276634"/>
    </source>
</evidence>
<keyword evidence="8 10" id="KW-1133">Transmembrane helix</keyword>
<evidence type="ECO:0000256" key="9">
    <source>
        <dbReference type="ARBA" id="ARBA00023136"/>
    </source>
</evidence>
<organism evidence="11 12">
    <name type="scientific">Inmirania thermothiophila</name>
    <dbReference type="NCBI Taxonomy" id="1750597"/>
    <lineage>
        <taxon>Bacteria</taxon>
        <taxon>Pseudomonadati</taxon>
        <taxon>Pseudomonadota</taxon>
        <taxon>Gammaproteobacteria</taxon>
        <taxon>Chromatiales</taxon>
        <taxon>Ectothiorhodospiraceae</taxon>
        <taxon>Inmirania</taxon>
    </lineage>
</organism>
<reference evidence="11 12" key="1">
    <citation type="submission" date="2018-11" db="EMBL/GenBank/DDBJ databases">
        <title>Genomic Encyclopedia of Type Strains, Phase IV (KMG-IV): sequencing the most valuable type-strain genomes for metagenomic binning, comparative biology and taxonomic classification.</title>
        <authorList>
            <person name="Goeker M."/>
        </authorList>
    </citation>
    <scope>NUCLEOTIDE SEQUENCE [LARGE SCALE GENOMIC DNA]</scope>
    <source>
        <strain evidence="11 12">DSM 100275</strain>
    </source>
</reference>
<keyword evidence="4" id="KW-0479">Metal-binding</keyword>
<protein>
    <submittedName>
        <fullName evidence="11">P-type E1-E2 ATPase</fullName>
    </submittedName>
</protein>
<feature type="transmembrane region" description="Helical" evidence="10">
    <location>
        <begin position="376"/>
        <end position="394"/>
    </location>
</feature>
<keyword evidence="2" id="KW-0597">Phosphoprotein</keyword>
<keyword evidence="9 10" id="KW-0472">Membrane</keyword>
<keyword evidence="5" id="KW-0547">Nucleotide-binding</keyword>
<dbReference type="PRINTS" id="PR00119">
    <property type="entry name" value="CATATPASE"/>
</dbReference>
<feature type="transmembrane region" description="Helical" evidence="10">
    <location>
        <begin position="279"/>
        <end position="300"/>
    </location>
</feature>
<dbReference type="NCBIfam" id="TIGR01494">
    <property type="entry name" value="ATPase_P-type"/>
    <property type="match status" value="1"/>
</dbReference>
<proteinExistence type="predicted"/>
<dbReference type="PRINTS" id="PR00120">
    <property type="entry name" value="HATPASE"/>
</dbReference>
<dbReference type="Gene3D" id="1.20.1110.10">
    <property type="entry name" value="Calcium-transporting ATPase, transmembrane domain"/>
    <property type="match status" value="1"/>
</dbReference>
<gene>
    <name evidence="11" type="ORF">EDC57_1621</name>
</gene>
<dbReference type="InterPro" id="IPR036412">
    <property type="entry name" value="HAD-like_sf"/>
</dbReference>
<accession>A0A3N1Y0U6</accession>
<evidence type="ECO:0000313" key="11">
    <source>
        <dbReference type="EMBL" id="ROR32420.1"/>
    </source>
</evidence>
<comment type="subcellular location">
    <subcellularLocation>
        <location evidence="1">Membrane</location>
        <topology evidence="1">Multi-pass membrane protein</topology>
    </subcellularLocation>
</comment>
<evidence type="ECO:0000256" key="8">
    <source>
        <dbReference type="ARBA" id="ARBA00022989"/>
    </source>
</evidence>
<evidence type="ECO:0000256" key="1">
    <source>
        <dbReference type="ARBA" id="ARBA00004141"/>
    </source>
</evidence>
<dbReference type="Pfam" id="PF00702">
    <property type="entry name" value="Hydrolase"/>
    <property type="match status" value="1"/>
</dbReference>
<keyword evidence="3 10" id="KW-0812">Transmembrane</keyword>
<feature type="transmembrane region" description="Helical" evidence="10">
    <location>
        <begin position="343"/>
        <end position="364"/>
    </location>
</feature>
<dbReference type="PANTHER" id="PTHR42861">
    <property type="entry name" value="CALCIUM-TRANSPORTING ATPASE"/>
    <property type="match status" value="1"/>
</dbReference>
<evidence type="ECO:0000256" key="3">
    <source>
        <dbReference type="ARBA" id="ARBA00022692"/>
    </source>
</evidence>
<keyword evidence="12" id="KW-1185">Reference proteome</keyword>
<evidence type="ECO:0000256" key="7">
    <source>
        <dbReference type="ARBA" id="ARBA00022842"/>
    </source>
</evidence>
<evidence type="ECO:0000256" key="6">
    <source>
        <dbReference type="ARBA" id="ARBA00022840"/>
    </source>
</evidence>
<feature type="transmembrane region" description="Helical" evidence="10">
    <location>
        <begin position="247"/>
        <end position="267"/>
    </location>
</feature>
<keyword evidence="7" id="KW-0460">Magnesium</keyword>
<dbReference type="GO" id="GO:0005524">
    <property type="term" value="F:ATP binding"/>
    <property type="evidence" value="ECO:0007669"/>
    <property type="project" value="UniProtKB-KW"/>
</dbReference>
<keyword evidence="6" id="KW-0067">ATP-binding</keyword>